<keyword evidence="3" id="KW-1185">Reference proteome</keyword>
<evidence type="ECO:0000313" key="3">
    <source>
        <dbReference type="Proteomes" id="UP001396898"/>
    </source>
</evidence>
<sequence length="189" mass="20672">MTSRYHRQEDHGLPRVLPSTTGIMEPHDARRIRENHGTDNQVTNSDLSDTGSDGSSCQSVLTRKRKAPGIFAGPLLAGAVADQSASAIKLVLMGDMKLLMAYQEHAPNATAIGLYHERQAGGVIMHPTHPSCGYRYTDTASYLEWASNQHLSQFVEVVDEPSEPGASNGDRFFLDFGITTIYLPTLQKS</sequence>
<evidence type="ECO:0000313" key="2">
    <source>
        <dbReference type="EMBL" id="KAK8013009.1"/>
    </source>
</evidence>
<feature type="compositionally biased region" description="Basic and acidic residues" evidence="1">
    <location>
        <begin position="25"/>
        <end position="37"/>
    </location>
</feature>
<dbReference type="Proteomes" id="UP001396898">
    <property type="component" value="Unassembled WGS sequence"/>
</dbReference>
<dbReference type="EMBL" id="JAQQWI010000015">
    <property type="protein sequence ID" value="KAK8013009.1"/>
    <property type="molecule type" value="Genomic_DNA"/>
</dbReference>
<evidence type="ECO:0000256" key="1">
    <source>
        <dbReference type="SAM" id="MobiDB-lite"/>
    </source>
</evidence>
<accession>A0ABR1RKE0</accession>
<proteinExistence type="predicted"/>
<name>A0ABR1RKE0_9PEZI</name>
<feature type="compositionally biased region" description="Low complexity" evidence="1">
    <location>
        <begin position="45"/>
        <end position="56"/>
    </location>
</feature>
<feature type="region of interest" description="Disordered" evidence="1">
    <location>
        <begin position="1"/>
        <end position="58"/>
    </location>
</feature>
<reference evidence="2 3" key="1">
    <citation type="submission" date="2023-01" db="EMBL/GenBank/DDBJ databases">
        <title>Analysis of 21 Apiospora genomes using comparative genomics revels a genus with tremendous synthesis potential of carbohydrate active enzymes and secondary metabolites.</title>
        <authorList>
            <person name="Sorensen T."/>
        </authorList>
    </citation>
    <scope>NUCLEOTIDE SEQUENCE [LARGE SCALE GENOMIC DNA]</scope>
    <source>
        <strain evidence="2 3">CBS 20057</strain>
    </source>
</reference>
<feature type="compositionally biased region" description="Basic and acidic residues" evidence="1">
    <location>
        <begin position="1"/>
        <end position="13"/>
    </location>
</feature>
<organism evidence="2 3">
    <name type="scientific">Apiospora marii</name>
    <dbReference type="NCBI Taxonomy" id="335849"/>
    <lineage>
        <taxon>Eukaryota</taxon>
        <taxon>Fungi</taxon>
        <taxon>Dikarya</taxon>
        <taxon>Ascomycota</taxon>
        <taxon>Pezizomycotina</taxon>
        <taxon>Sordariomycetes</taxon>
        <taxon>Xylariomycetidae</taxon>
        <taxon>Amphisphaeriales</taxon>
        <taxon>Apiosporaceae</taxon>
        <taxon>Apiospora</taxon>
    </lineage>
</organism>
<comment type="caution">
    <text evidence="2">The sequence shown here is derived from an EMBL/GenBank/DDBJ whole genome shotgun (WGS) entry which is preliminary data.</text>
</comment>
<gene>
    <name evidence="2" type="ORF">PG991_010384</name>
</gene>
<protein>
    <submittedName>
        <fullName evidence="2">Uncharacterized protein</fullName>
    </submittedName>
</protein>